<protein>
    <submittedName>
        <fullName evidence="2">Uncharacterized protein</fullName>
    </submittedName>
</protein>
<reference evidence="2 3" key="1">
    <citation type="journal article" date="2024" name="Commun. Biol.">
        <title>Comparative genomic analysis of thermophilic fungi reveals convergent evolutionary adaptations and gene losses.</title>
        <authorList>
            <person name="Steindorff A.S."/>
            <person name="Aguilar-Pontes M.V."/>
            <person name="Robinson A.J."/>
            <person name="Andreopoulos B."/>
            <person name="LaButti K."/>
            <person name="Kuo A."/>
            <person name="Mondo S."/>
            <person name="Riley R."/>
            <person name="Otillar R."/>
            <person name="Haridas S."/>
            <person name="Lipzen A."/>
            <person name="Grimwood J."/>
            <person name="Schmutz J."/>
            <person name="Clum A."/>
            <person name="Reid I.D."/>
            <person name="Moisan M.C."/>
            <person name="Butler G."/>
            <person name="Nguyen T.T.M."/>
            <person name="Dewar K."/>
            <person name="Conant G."/>
            <person name="Drula E."/>
            <person name="Henrissat B."/>
            <person name="Hansel C."/>
            <person name="Singer S."/>
            <person name="Hutchinson M.I."/>
            <person name="de Vries R.P."/>
            <person name="Natvig D.O."/>
            <person name="Powell A.J."/>
            <person name="Tsang A."/>
            <person name="Grigoriev I.V."/>
        </authorList>
    </citation>
    <scope>NUCLEOTIDE SEQUENCE [LARGE SCALE GENOMIC DNA]</scope>
    <source>
        <strain evidence="2 3">ATCC 24622</strain>
    </source>
</reference>
<dbReference type="Proteomes" id="UP001586593">
    <property type="component" value="Unassembled WGS sequence"/>
</dbReference>
<evidence type="ECO:0000313" key="3">
    <source>
        <dbReference type="Proteomes" id="UP001586593"/>
    </source>
</evidence>
<organism evidence="2 3">
    <name type="scientific">Phialemonium thermophilum</name>
    <dbReference type="NCBI Taxonomy" id="223376"/>
    <lineage>
        <taxon>Eukaryota</taxon>
        <taxon>Fungi</taxon>
        <taxon>Dikarya</taxon>
        <taxon>Ascomycota</taxon>
        <taxon>Pezizomycotina</taxon>
        <taxon>Sordariomycetes</taxon>
        <taxon>Sordariomycetidae</taxon>
        <taxon>Cephalothecales</taxon>
        <taxon>Cephalothecaceae</taxon>
        <taxon>Phialemonium</taxon>
    </lineage>
</organism>
<sequence length="243" mass="27293">MPLFSSASKSRHGDQGDAGGSSSGGRRRPPNDPRRLKWTPLDGPSTRERLLAMMLDMYWVGVRREIKHILLSLGEMRDVEPTEVERQRQREEDEEDKAILAGEKGGAAPRYGTFIDQVCEMPRVQEDVVKEAPEPQPQTLQDGNPNPYLSHLLLRRPLRTETPTNSSRLREAVAARLKASERQTDPSIQHARARGLLQAAGFLDIDKLVEYRVPEETYNVVTRGQVPQRGLFPAVDCRSPAHG</sequence>
<gene>
    <name evidence="2" type="ORF">VTK73DRAFT_2469</name>
</gene>
<name>A0ABR3VS21_9PEZI</name>
<keyword evidence="3" id="KW-1185">Reference proteome</keyword>
<feature type="region of interest" description="Disordered" evidence="1">
    <location>
        <begin position="1"/>
        <end position="43"/>
    </location>
</feature>
<comment type="caution">
    <text evidence="2">The sequence shown here is derived from an EMBL/GenBank/DDBJ whole genome shotgun (WGS) entry which is preliminary data.</text>
</comment>
<evidence type="ECO:0000313" key="2">
    <source>
        <dbReference type="EMBL" id="KAL1844463.1"/>
    </source>
</evidence>
<proteinExistence type="predicted"/>
<dbReference type="EMBL" id="JAZHXJ010001698">
    <property type="protein sequence ID" value="KAL1844463.1"/>
    <property type="molecule type" value="Genomic_DNA"/>
</dbReference>
<accession>A0ABR3VS21</accession>
<evidence type="ECO:0000256" key="1">
    <source>
        <dbReference type="SAM" id="MobiDB-lite"/>
    </source>
</evidence>